<dbReference type="InterPro" id="IPR036388">
    <property type="entry name" value="WH-like_DNA-bd_sf"/>
</dbReference>
<keyword evidence="3" id="KW-1185">Reference proteome</keyword>
<dbReference type="InterPro" id="IPR036390">
    <property type="entry name" value="WH_DNA-bd_sf"/>
</dbReference>
<evidence type="ECO:0000313" key="2">
    <source>
        <dbReference type="EMBL" id="SMC95803.1"/>
    </source>
</evidence>
<proteinExistence type="predicted"/>
<dbReference type="Proteomes" id="UP000192840">
    <property type="component" value="Unassembled WGS sequence"/>
</dbReference>
<dbReference type="AlphaFoldDB" id="A0A1W2DEF1"/>
<sequence length="273" mass="29366">MAGNELLLLLAIADQANDLGTDAWPSIDTLARKTRLNKRTVQRLLQRLSSAGLVAIEPGGGRRSNRYTIDLELLVSPSSRTADDDDTLPAERHPGQSVTRDTGATPGATVLDHRSHDTAMSPNPSHTALSPSPASRAHPGDTDDAATTESARAAAGIIDKIHAVAPISHQDQRALELKVRDSLAAGHEPDQILRHLAENLHSARSPIAVIHSRLRNLPPKPTHGRTSIARPEWCGTCDGPEPHRRLIQRDDGRVQACPNCHPKHNANPARTSG</sequence>
<name>A0A1W2DEF1_9PSEU</name>
<evidence type="ECO:0000313" key="3">
    <source>
        <dbReference type="Proteomes" id="UP000192840"/>
    </source>
</evidence>
<dbReference type="Gene3D" id="1.10.10.10">
    <property type="entry name" value="Winged helix-like DNA-binding domain superfamily/Winged helix DNA-binding domain"/>
    <property type="match status" value="1"/>
</dbReference>
<organism evidence="2 3">
    <name type="scientific">Lentzea albidocapillata</name>
    <dbReference type="NCBI Taxonomy" id="40571"/>
    <lineage>
        <taxon>Bacteria</taxon>
        <taxon>Bacillati</taxon>
        <taxon>Actinomycetota</taxon>
        <taxon>Actinomycetes</taxon>
        <taxon>Pseudonocardiales</taxon>
        <taxon>Pseudonocardiaceae</taxon>
        <taxon>Lentzea</taxon>
    </lineage>
</organism>
<protein>
    <submittedName>
        <fullName evidence="2">Helix-turn-helix domain-containing protein</fullName>
    </submittedName>
</protein>
<feature type="compositionally biased region" description="Polar residues" evidence="1">
    <location>
        <begin position="118"/>
        <end position="133"/>
    </location>
</feature>
<accession>A0A1W2DEF1</accession>
<dbReference type="Pfam" id="PF13730">
    <property type="entry name" value="HTH_36"/>
    <property type="match status" value="1"/>
</dbReference>
<dbReference type="EMBL" id="FWYC01000007">
    <property type="protein sequence ID" value="SMC95803.1"/>
    <property type="molecule type" value="Genomic_DNA"/>
</dbReference>
<evidence type="ECO:0000256" key="1">
    <source>
        <dbReference type="SAM" id="MobiDB-lite"/>
    </source>
</evidence>
<reference evidence="3" key="1">
    <citation type="submission" date="2017-04" db="EMBL/GenBank/DDBJ databases">
        <authorList>
            <person name="Varghese N."/>
            <person name="Submissions S."/>
        </authorList>
    </citation>
    <scope>NUCLEOTIDE SEQUENCE [LARGE SCALE GENOMIC DNA]</scope>
    <source>
        <strain evidence="3">DSM 44073</strain>
    </source>
</reference>
<dbReference type="SUPFAM" id="SSF46785">
    <property type="entry name" value="Winged helix' DNA-binding domain"/>
    <property type="match status" value="1"/>
</dbReference>
<gene>
    <name evidence="2" type="ORF">SAMN05660733_02924</name>
</gene>
<feature type="region of interest" description="Disordered" evidence="1">
    <location>
        <begin position="78"/>
        <end position="149"/>
    </location>
</feature>
<dbReference type="STRING" id="40571.SAMN05660733_02924"/>